<name>A0A4D7ASK2_9HYPH</name>
<feature type="transmembrane region" description="Helical" evidence="7">
    <location>
        <begin position="43"/>
        <end position="64"/>
    </location>
</feature>
<proteinExistence type="predicted"/>
<dbReference type="AlphaFoldDB" id="A0A4D7ASK2"/>
<comment type="catalytic activity">
    <reaction evidence="1">
        <text>ATP + protein L-histidine = ADP + protein N-phospho-L-histidine.</text>
        <dbReference type="EC" id="2.7.13.3"/>
    </reaction>
</comment>
<protein>
    <recommendedName>
        <fullName evidence="3">histidine kinase</fullName>
        <ecNumber evidence="3">2.7.13.3</ecNumber>
    </recommendedName>
</protein>
<keyword evidence="5" id="KW-0808">Transferase</keyword>
<gene>
    <name evidence="10" type="ORF">E8M01_06565</name>
</gene>
<dbReference type="PANTHER" id="PTHR43065">
    <property type="entry name" value="SENSOR HISTIDINE KINASE"/>
    <property type="match status" value="1"/>
</dbReference>
<reference evidence="10 11" key="1">
    <citation type="submission" date="2019-04" db="EMBL/GenBank/DDBJ databases">
        <title>Phreatobacter aquaticus sp. nov.</title>
        <authorList>
            <person name="Choi A."/>
        </authorList>
    </citation>
    <scope>NUCLEOTIDE SEQUENCE [LARGE SCALE GENOMIC DNA]</scope>
    <source>
        <strain evidence="10 11">KCTC 52518</strain>
    </source>
</reference>
<evidence type="ECO:0000256" key="5">
    <source>
        <dbReference type="ARBA" id="ARBA00022679"/>
    </source>
</evidence>
<evidence type="ECO:0000256" key="7">
    <source>
        <dbReference type="SAM" id="Phobius"/>
    </source>
</evidence>
<dbReference type="PROSITE" id="PS50109">
    <property type="entry name" value="HIS_KIN"/>
    <property type="match status" value="1"/>
</dbReference>
<dbReference type="SUPFAM" id="SSF47384">
    <property type="entry name" value="Homodimeric domain of signal transducing histidine kinase"/>
    <property type="match status" value="1"/>
</dbReference>
<feature type="domain" description="HAMP" evidence="9">
    <location>
        <begin position="214"/>
        <end position="269"/>
    </location>
</feature>
<dbReference type="SMART" id="SM00387">
    <property type="entry name" value="HATPase_c"/>
    <property type="match status" value="1"/>
</dbReference>
<dbReference type="EC" id="2.7.13.3" evidence="3"/>
<keyword evidence="7" id="KW-0472">Membrane</keyword>
<dbReference type="EMBL" id="CP039690">
    <property type="protein sequence ID" value="QCI63939.1"/>
    <property type="molecule type" value="Genomic_DNA"/>
</dbReference>
<dbReference type="GO" id="GO:0016020">
    <property type="term" value="C:membrane"/>
    <property type="evidence" value="ECO:0007669"/>
    <property type="project" value="UniProtKB-SubCell"/>
</dbReference>
<evidence type="ECO:0000259" key="9">
    <source>
        <dbReference type="PROSITE" id="PS50885"/>
    </source>
</evidence>
<dbReference type="SUPFAM" id="SSF55874">
    <property type="entry name" value="ATPase domain of HSP90 chaperone/DNA topoisomerase II/histidine kinase"/>
    <property type="match status" value="1"/>
</dbReference>
<dbReference type="PROSITE" id="PS50885">
    <property type="entry name" value="HAMP"/>
    <property type="match status" value="1"/>
</dbReference>
<dbReference type="RefSeq" id="WP_136959396.1">
    <property type="nucleotide sequence ID" value="NZ_CP039690.1"/>
</dbReference>
<dbReference type="PANTHER" id="PTHR43065:SF42">
    <property type="entry name" value="TWO-COMPONENT SENSOR PPRA"/>
    <property type="match status" value="1"/>
</dbReference>
<keyword evidence="6 10" id="KW-0418">Kinase</keyword>
<evidence type="ECO:0000256" key="3">
    <source>
        <dbReference type="ARBA" id="ARBA00012438"/>
    </source>
</evidence>
<dbReference type="KEGG" id="pstg:E8M01_06565"/>
<evidence type="ECO:0000256" key="4">
    <source>
        <dbReference type="ARBA" id="ARBA00022553"/>
    </source>
</evidence>
<dbReference type="InterPro" id="IPR003594">
    <property type="entry name" value="HATPase_dom"/>
</dbReference>
<dbReference type="Pfam" id="PF02518">
    <property type="entry name" value="HATPase_c"/>
    <property type="match status" value="1"/>
</dbReference>
<dbReference type="InterPro" id="IPR005467">
    <property type="entry name" value="His_kinase_dom"/>
</dbReference>
<comment type="subcellular location">
    <subcellularLocation>
        <location evidence="2">Membrane</location>
    </subcellularLocation>
</comment>
<keyword evidence="7" id="KW-1133">Transmembrane helix</keyword>
<evidence type="ECO:0000313" key="10">
    <source>
        <dbReference type="EMBL" id="QCI63939.1"/>
    </source>
</evidence>
<keyword evidence="11" id="KW-1185">Reference proteome</keyword>
<sequence>MSRETPQDQTRDAAAQALAEQRRADLDVAAPVPSRGIGLSGKLLILTGIFVTLAEILIFLPSIANFRTRLLDDRLSSARTAALVLEAAPSGMVPEALVRELLNSAGAQAVALKTGPARRLLAVSEQLPEIDVTVDMREMTLLSSIGDAFETLFARNGRTLRVMGTAPRAGDFVEIIMDETPLRRAMLRFSKTILLLSLFISGITAALVYLTLHLMFVRPMARLTKTMIAFRENPEDLSRVMVPSGRKDEVGVAEYELQTMQQSLHDMLAQRSRLAALGLAVSKINHDLRNLLASAQLFSDRLADVPDPTVQRFAPKMIQALDRAIAFCQSTLSYGRAHEAPPQRSAVLLAVLADEVRDTMGLGLEARIAFVNAVPDDLTVDADPDHLFRVLLNIGRNAQQALEARAPNDPVRDQIRVIGRREGAVAVIEISDTGPGIPERARAHLFEAFQGSTRPGGTGLGLAIASELVRTHGGTITLAEGTLGATFQISIPDRPIDLAAIRKTQRRRA</sequence>
<evidence type="ECO:0000313" key="11">
    <source>
        <dbReference type="Proteomes" id="UP000298781"/>
    </source>
</evidence>
<keyword evidence="7" id="KW-0812">Transmembrane</keyword>
<keyword evidence="4" id="KW-0597">Phosphoprotein</keyword>
<dbReference type="Gene3D" id="3.30.565.10">
    <property type="entry name" value="Histidine kinase-like ATPase, C-terminal domain"/>
    <property type="match status" value="1"/>
</dbReference>
<evidence type="ECO:0000256" key="2">
    <source>
        <dbReference type="ARBA" id="ARBA00004370"/>
    </source>
</evidence>
<dbReference type="InterPro" id="IPR004358">
    <property type="entry name" value="Sig_transdc_His_kin-like_C"/>
</dbReference>
<dbReference type="InterPro" id="IPR036890">
    <property type="entry name" value="HATPase_C_sf"/>
</dbReference>
<dbReference type="GO" id="GO:0000155">
    <property type="term" value="F:phosphorelay sensor kinase activity"/>
    <property type="evidence" value="ECO:0007669"/>
    <property type="project" value="InterPro"/>
</dbReference>
<dbReference type="OrthoDB" id="9784218at2"/>
<dbReference type="Proteomes" id="UP000298781">
    <property type="component" value="Chromosome"/>
</dbReference>
<evidence type="ECO:0000259" key="8">
    <source>
        <dbReference type="PROSITE" id="PS50109"/>
    </source>
</evidence>
<feature type="transmembrane region" description="Helical" evidence="7">
    <location>
        <begin position="193"/>
        <end position="216"/>
    </location>
</feature>
<dbReference type="CDD" id="cd00075">
    <property type="entry name" value="HATPase"/>
    <property type="match status" value="1"/>
</dbReference>
<feature type="domain" description="Histidine kinase" evidence="8">
    <location>
        <begin position="283"/>
        <end position="495"/>
    </location>
</feature>
<evidence type="ECO:0000256" key="6">
    <source>
        <dbReference type="ARBA" id="ARBA00022777"/>
    </source>
</evidence>
<evidence type="ECO:0000256" key="1">
    <source>
        <dbReference type="ARBA" id="ARBA00000085"/>
    </source>
</evidence>
<dbReference type="InterPro" id="IPR036097">
    <property type="entry name" value="HisK_dim/P_sf"/>
</dbReference>
<accession>A0A4D7ASK2</accession>
<organism evidence="10 11">
    <name type="scientific">Phreatobacter stygius</name>
    <dbReference type="NCBI Taxonomy" id="1940610"/>
    <lineage>
        <taxon>Bacteria</taxon>
        <taxon>Pseudomonadati</taxon>
        <taxon>Pseudomonadota</taxon>
        <taxon>Alphaproteobacteria</taxon>
        <taxon>Hyphomicrobiales</taxon>
        <taxon>Phreatobacteraceae</taxon>
        <taxon>Phreatobacter</taxon>
    </lineage>
</organism>
<dbReference type="InterPro" id="IPR003660">
    <property type="entry name" value="HAMP_dom"/>
</dbReference>
<dbReference type="PRINTS" id="PR00344">
    <property type="entry name" value="BCTRLSENSOR"/>
</dbReference>
<dbReference type="Gene3D" id="1.10.287.130">
    <property type="match status" value="1"/>
</dbReference>